<gene>
    <name evidence="3" type="primary">ATR1_4</name>
    <name evidence="3" type="ORF">LTR91_019250</name>
</gene>
<keyword evidence="2" id="KW-0472">Membrane</keyword>
<evidence type="ECO:0000313" key="3">
    <source>
        <dbReference type="EMBL" id="KAK0962899.1"/>
    </source>
</evidence>
<feature type="region of interest" description="Disordered" evidence="1">
    <location>
        <begin position="1"/>
        <end position="37"/>
    </location>
</feature>
<dbReference type="Proteomes" id="UP001175353">
    <property type="component" value="Unassembled WGS sequence"/>
</dbReference>
<sequence>MARQGWIPRLTTHGTPPAKNQVERYESSDKEERDEGVFRNVEDHQTALEDPNDHAPTQDANAVIYNAADKLSPNSEFGGYMYYRECFAGTVESQIDNGGHTREDLLRGFRGAYHVGLGFAGLGLVIGVLFLLRSYRRERWVKN</sequence>
<feature type="compositionally biased region" description="Basic and acidic residues" evidence="1">
    <location>
        <begin position="21"/>
        <end position="37"/>
    </location>
</feature>
<organism evidence="3 4">
    <name type="scientific">Friedmanniomyces endolithicus</name>
    <dbReference type="NCBI Taxonomy" id="329885"/>
    <lineage>
        <taxon>Eukaryota</taxon>
        <taxon>Fungi</taxon>
        <taxon>Dikarya</taxon>
        <taxon>Ascomycota</taxon>
        <taxon>Pezizomycotina</taxon>
        <taxon>Dothideomycetes</taxon>
        <taxon>Dothideomycetidae</taxon>
        <taxon>Mycosphaerellales</taxon>
        <taxon>Teratosphaeriaceae</taxon>
        <taxon>Friedmanniomyces</taxon>
    </lineage>
</organism>
<proteinExistence type="predicted"/>
<name>A0AAN6K1J2_9PEZI</name>
<dbReference type="AlphaFoldDB" id="A0AAN6K1J2"/>
<evidence type="ECO:0000256" key="2">
    <source>
        <dbReference type="SAM" id="Phobius"/>
    </source>
</evidence>
<evidence type="ECO:0000313" key="4">
    <source>
        <dbReference type="Proteomes" id="UP001175353"/>
    </source>
</evidence>
<dbReference type="EMBL" id="JAUJLE010000286">
    <property type="protein sequence ID" value="KAK0962899.1"/>
    <property type="molecule type" value="Genomic_DNA"/>
</dbReference>
<evidence type="ECO:0000256" key="1">
    <source>
        <dbReference type="SAM" id="MobiDB-lite"/>
    </source>
</evidence>
<protein>
    <submittedName>
        <fullName evidence="3">Multidrug-resistance type transporter aminotriazole resistance</fullName>
    </submittedName>
</protein>
<feature type="transmembrane region" description="Helical" evidence="2">
    <location>
        <begin position="112"/>
        <end position="132"/>
    </location>
</feature>
<accession>A0AAN6K1J2</accession>
<comment type="caution">
    <text evidence="3">The sequence shown here is derived from an EMBL/GenBank/DDBJ whole genome shotgun (WGS) entry which is preliminary data.</text>
</comment>
<keyword evidence="4" id="KW-1185">Reference proteome</keyword>
<keyword evidence="2" id="KW-1133">Transmembrane helix</keyword>
<keyword evidence="2" id="KW-0812">Transmembrane</keyword>
<reference evidence="3" key="1">
    <citation type="submission" date="2023-06" db="EMBL/GenBank/DDBJ databases">
        <title>Black Yeasts Isolated from many extreme environments.</title>
        <authorList>
            <person name="Coleine C."/>
            <person name="Stajich J.E."/>
            <person name="Selbmann L."/>
        </authorList>
    </citation>
    <scope>NUCLEOTIDE SEQUENCE</scope>
    <source>
        <strain evidence="3">CCFEE 5200</strain>
    </source>
</reference>